<dbReference type="Gene3D" id="2.160.10.10">
    <property type="entry name" value="Hexapeptide repeat proteins"/>
    <property type="match status" value="1"/>
</dbReference>
<dbReference type="InterPro" id="IPR001451">
    <property type="entry name" value="Hexapep"/>
</dbReference>
<dbReference type="AlphaFoldDB" id="A0A3M0S3T5"/>
<name>A0A3M0S3T5_9CLOT</name>
<comment type="caution">
    <text evidence="2">The sequence shown here is derived from an EMBL/GenBank/DDBJ whole genome shotgun (WGS) entry which is preliminary data.</text>
</comment>
<keyword evidence="1" id="KW-1133">Transmembrane helix</keyword>
<feature type="transmembrane region" description="Helical" evidence="1">
    <location>
        <begin position="6"/>
        <end position="24"/>
    </location>
</feature>
<evidence type="ECO:0000256" key="1">
    <source>
        <dbReference type="SAM" id="Phobius"/>
    </source>
</evidence>
<sequence>MNALCKIILAIKSIFIWLWYLIVYHHRMIMHPINSLRGKVSIRLGTQSRCSIGNFLMTSGPFYIKCIESSELTIGNKCFFNCNCSITCANKIVIGSNCMFANNFVVVDHDHRIKDGKITANLITQPTFIENNVWCGANVTVVKGVTIGEGAIVAAGSVVTHNVEAHTLVAGVPAKFVKHLQ</sequence>
<keyword evidence="1" id="KW-0812">Transmembrane</keyword>
<dbReference type="Proteomes" id="UP000277999">
    <property type="component" value="Unassembled WGS sequence"/>
</dbReference>
<evidence type="ECO:0000313" key="2">
    <source>
        <dbReference type="EMBL" id="RMC92314.1"/>
    </source>
</evidence>
<proteinExistence type="predicted"/>
<protein>
    <submittedName>
        <fullName evidence="2">Acyltransferase</fullName>
    </submittedName>
</protein>
<dbReference type="InterPro" id="IPR011004">
    <property type="entry name" value="Trimer_LpxA-like_sf"/>
</dbReference>
<gene>
    <name evidence="2" type="ORF">D9O40_20525</name>
</gene>
<dbReference type="EMBL" id="RFAQ01000113">
    <property type="protein sequence ID" value="RMC92314.1"/>
    <property type="molecule type" value="Genomic_DNA"/>
</dbReference>
<keyword evidence="1" id="KW-0472">Membrane</keyword>
<dbReference type="PANTHER" id="PTHR23416">
    <property type="entry name" value="SIALIC ACID SYNTHASE-RELATED"/>
    <property type="match status" value="1"/>
</dbReference>
<dbReference type="SUPFAM" id="SSF51161">
    <property type="entry name" value="Trimeric LpxA-like enzymes"/>
    <property type="match status" value="1"/>
</dbReference>
<dbReference type="InterPro" id="IPR051159">
    <property type="entry name" value="Hexapeptide_acetyltransf"/>
</dbReference>
<evidence type="ECO:0000313" key="3">
    <source>
        <dbReference type="Proteomes" id="UP000277999"/>
    </source>
</evidence>
<reference evidence="2 3" key="1">
    <citation type="submission" date="2018-10" db="EMBL/GenBank/DDBJ databases">
        <title>Genome-centric metagenomics revealed C2 chemical producing, CO utilizing Clostridium with novel acetogenic gene cluster.</title>
        <authorList>
            <person name="Kang H."/>
            <person name="Park B."/>
            <person name="Choi I.G."/>
            <person name="Chang I.S."/>
        </authorList>
    </citation>
    <scope>NUCLEOTIDE SEQUENCE [LARGE SCALE GENOMIC DNA]</scope>
    <source>
        <strain evidence="2 3">H21-9</strain>
    </source>
</reference>
<dbReference type="CDD" id="cd04647">
    <property type="entry name" value="LbH_MAT_like"/>
    <property type="match status" value="1"/>
</dbReference>
<dbReference type="GO" id="GO:0016746">
    <property type="term" value="F:acyltransferase activity"/>
    <property type="evidence" value="ECO:0007669"/>
    <property type="project" value="UniProtKB-KW"/>
</dbReference>
<keyword evidence="2" id="KW-0808">Transferase</keyword>
<organism evidence="2 3">
    <name type="scientific">Clostridium autoethanogenum</name>
    <dbReference type="NCBI Taxonomy" id="84023"/>
    <lineage>
        <taxon>Bacteria</taxon>
        <taxon>Bacillati</taxon>
        <taxon>Bacillota</taxon>
        <taxon>Clostridia</taxon>
        <taxon>Eubacteriales</taxon>
        <taxon>Clostridiaceae</taxon>
        <taxon>Clostridium</taxon>
    </lineage>
</organism>
<dbReference type="PANTHER" id="PTHR23416:SF78">
    <property type="entry name" value="LIPOPOLYSACCHARIDE BIOSYNTHESIS O-ACETYL TRANSFERASE WBBJ-RELATED"/>
    <property type="match status" value="1"/>
</dbReference>
<accession>A0A3M0S3T5</accession>
<keyword evidence="2" id="KW-0012">Acyltransferase</keyword>
<dbReference type="Pfam" id="PF00132">
    <property type="entry name" value="Hexapep"/>
    <property type="match status" value="1"/>
</dbReference>